<accession>A0A1C3E757</accession>
<gene>
    <name evidence="2" type="ORF">A6X21_10190</name>
</gene>
<dbReference type="SUPFAM" id="SSF140663">
    <property type="entry name" value="TTHA0068-like"/>
    <property type="match status" value="1"/>
</dbReference>
<organism evidence="2 3">
    <name type="scientific">Planctopirus hydrillae</name>
    <dbReference type="NCBI Taxonomy" id="1841610"/>
    <lineage>
        <taxon>Bacteria</taxon>
        <taxon>Pseudomonadati</taxon>
        <taxon>Planctomycetota</taxon>
        <taxon>Planctomycetia</taxon>
        <taxon>Planctomycetales</taxon>
        <taxon>Planctomycetaceae</taxon>
        <taxon>Planctopirus</taxon>
    </lineage>
</organism>
<dbReference type="OrthoDB" id="9799942at2"/>
<dbReference type="InterPro" id="IPR023203">
    <property type="entry name" value="TTHA0068_sf"/>
</dbReference>
<dbReference type="STRING" id="1841610.A6X21_10190"/>
<dbReference type="EMBL" id="LYDR01000145">
    <property type="protein sequence ID" value="ODA29061.1"/>
    <property type="molecule type" value="Genomic_DNA"/>
</dbReference>
<comment type="caution">
    <text evidence="2">The sequence shown here is derived from an EMBL/GenBank/DDBJ whole genome shotgun (WGS) entry which is preliminary data.</text>
</comment>
<evidence type="ECO:0000256" key="1">
    <source>
        <dbReference type="SAM" id="MobiDB-lite"/>
    </source>
</evidence>
<proteinExistence type="predicted"/>
<evidence type="ECO:0008006" key="4">
    <source>
        <dbReference type="Google" id="ProtNLM"/>
    </source>
</evidence>
<dbReference type="Gene3D" id="1.10.3450.10">
    <property type="entry name" value="TTHA0068-like"/>
    <property type="match status" value="1"/>
</dbReference>
<evidence type="ECO:0000313" key="3">
    <source>
        <dbReference type="Proteomes" id="UP000094828"/>
    </source>
</evidence>
<dbReference type="InterPro" id="IPR005500">
    <property type="entry name" value="DUF309"/>
</dbReference>
<sequence length="187" mass="21088">MLDLSKQAPRLLPSTELPAYTFIPGSDAPHPYRDPRGHSYQKRHPPSRPLIPASWAENRNYLLAMDYFNYGYYWESHEEWERLWRVSTPDSLVGRFLKGLVKLAAAGVKVRENSIHGVRRHSASAGEIFADVAAEVDAEFFCGLEFTVLQFASDRAAQLGFREKVVGSTPVRIFPFVLVPEPMPLAG</sequence>
<reference evidence="2 3" key="1">
    <citation type="submission" date="2016-05" db="EMBL/GenBank/DDBJ databases">
        <title>Genomic and physiological characterization of Planctopirus sp. isolated from fresh water lake.</title>
        <authorList>
            <person name="Subhash Y."/>
            <person name="Ramana C."/>
        </authorList>
    </citation>
    <scope>NUCLEOTIDE SEQUENCE [LARGE SCALE GENOMIC DNA]</scope>
    <source>
        <strain evidence="2 3">JC280</strain>
    </source>
</reference>
<evidence type="ECO:0000313" key="2">
    <source>
        <dbReference type="EMBL" id="ODA29061.1"/>
    </source>
</evidence>
<dbReference type="Pfam" id="PF03745">
    <property type="entry name" value="DUF309"/>
    <property type="match status" value="1"/>
</dbReference>
<protein>
    <recommendedName>
        <fullName evidence="4">DUF309 domain-containing protein</fullName>
    </recommendedName>
</protein>
<name>A0A1C3E757_9PLAN</name>
<dbReference type="Proteomes" id="UP000094828">
    <property type="component" value="Unassembled WGS sequence"/>
</dbReference>
<keyword evidence="3" id="KW-1185">Reference proteome</keyword>
<feature type="region of interest" description="Disordered" evidence="1">
    <location>
        <begin position="22"/>
        <end position="46"/>
    </location>
</feature>
<dbReference type="AlphaFoldDB" id="A0A1C3E757"/>